<dbReference type="InterPro" id="IPR002173">
    <property type="entry name" value="Carboh/pur_kinase_PfkB_CS"/>
</dbReference>
<dbReference type="AlphaFoldDB" id="A0A934IWE2"/>
<protein>
    <submittedName>
        <fullName evidence="5">Carbohydrate kinase family protein</fullName>
    </submittedName>
</protein>
<dbReference type="EMBL" id="JAEKMH010000002">
    <property type="protein sequence ID" value="MBJ3785587.1"/>
    <property type="molecule type" value="Genomic_DNA"/>
</dbReference>
<keyword evidence="3 5" id="KW-0418">Kinase</keyword>
<name>A0A934IWE2_9HYPH</name>
<evidence type="ECO:0000259" key="4">
    <source>
        <dbReference type="Pfam" id="PF00294"/>
    </source>
</evidence>
<gene>
    <name evidence="5" type="ORF">JEQ47_12730</name>
</gene>
<dbReference type="PROSITE" id="PS00584">
    <property type="entry name" value="PFKB_KINASES_2"/>
    <property type="match status" value="1"/>
</dbReference>
<proteinExistence type="inferred from homology"/>
<dbReference type="PANTHER" id="PTHR43085:SF57">
    <property type="entry name" value="CARBOHYDRATE KINASE PFKB DOMAIN-CONTAINING PROTEIN"/>
    <property type="match status" value="1"/>
</dbReference>
<dbReference type="GO" id="GO:0016301">
    <property type="term" value="F:kinase activity"/>
    <property type="evidence" value="ECO:0007669"/>
    <property type="project" value="UniProtKB-KW"/>
</dbReference>
<dbReference type="Gene3D" id="3.40.1190.20">
    <property type="match status" value="1"/>
</dbReference>
<dbReference type="SUPFAM" id="SSF53613">
    <property type="entry name" value="Ribokinase-like"/>
    <property type="match status" value="1"/>
</dbReference>
<keyword evidence="2" id="KW-0808">Transferase</keyword>
<dbReference type="PANTHER" id="PTHR43085">
    <property type="entry name" value="HEXOKINASE FAMILY MEMBER"/>
    <property type="match status" value="1"/>
</dbReference>
<comment type="similarity">
    <text evidence="1">Belongs to the carbohydrate kinase PfkB family.</text>
</comment>
<dbReference type="Pfam" id="PF00294">
    <property type="entry name" value="PfkB"/>
    <property type="match status" value="1"/>
</dbReference>
<organism evidence="5 6">
    <name type="scientific">Devosia sediminis</name>
    <dbReference type="NCBI Taxonomy" id="2798801"/>
    <lineage>
        <taxon>Bacteria</taxon>
        <taxon>Pseudomonadati</taxon>
        <taxon>Pseudomonadota</taxon>
        <taxon>Alphaproteobacteria</taxon>
        <taxon>Hyphomicrobiales</taxon>
        <taxon>Devosiaceae</taxon>
        <taxon>Devosia</taxon>
    </lineage>
</organism>
<dbReference type="InterPro" id="IPR029056">
    <property type="entry name" value="Ribokinase-like"/>
</dbReference>
<evidence type="ECO:0000313" key="5">
    <source>
        <dbReference type="EMBL" id="MBJ3785587.1"/>
    </source>
</evidence>
<comment type="caution">
    <text evidence="5">The sequence shown here is derived from an EMBL/GenBank/DDBJ whole genome shotgun (WGS) entry which is preliminary data.</text>
</comment>
<evidence type="ECO:0000256" key="2">
    <source>
        <dbReference type="ARBA" id="ARBA00022679"/>
    </source>
</evidence>
<dbReference type="InterPro" id="IPR050306">
    <property type="entry name" value="PfkB_Carbo_kinase"/>
</dbReference>
<dbReference type="Proteomes" id="UP000602124">
    <property type="component" value="Unassembled WGS sequence"/>
</dbReference>
<keyword evidence="6" id="KW-1185">Reference proteome</keyword>
<reference evidence="5" key="1">
    <citation type="submission" date="2020-12" db="EMBL/GenBank/DDBJ databases">
        <title>Devosia sp. MSA67 isolated from Mo River.</title>
        <authorList>
            <person name="Ma F."/>
            <person name="Zi Z."/>
        </authorList>
    </citation>
    <scope>NUCLEOTIDE SEQUENCE</scope>
    <source>
        <strain evidence="5">MSA67</strain>
    </source>
</reference>
<sequence>MRKIGFLGAMNRDVVVEQPTADLLPLLGAEATPLVETPVSDAVAQRGSALLEGRGAATWLGGSAFNVARVVALLNRDRAFDLAFFGIAGSVAGTQPHLATLVEWAVDTGSVAVSPLPPATCLAMVEPSGRTLLTALGANAGIAAWLTANRDQLAKAIAGRDLVHVTSFLDPEAPGLIAGILATARSFNPSLMVSLDPGMAWIAPGGQGLSPLLRQTNILHLNAEEFALLGGSESVPGLLDRLTPGAKIVARTHAGATVFSASGAESLPERAPAQDFLAVDPNGAGDTFCGGFLSAYAENPDEPLRAAGLGFALARKKVGIKGPLTASEADIVMSRLENW</sequence>
<evidence type="ECO:0000313" key="6">
    <source>
        <dbReference type="Proteomes" id="UP000602124"/>
    </source>
</evidence>
<evidence type="ECO:0000256" key="1">
    <source>
        <dbReference type="ARBA" id="ARBA00010688"/>
    </source>
</evidence>
<dbReference type="RefSeq" id="WP_198876755.1">
    <property type="nucleotide sequence ID" value="NZ_JAEKMH010000002.1"/>
</dbReference>
<dbReference type="InterPro" id="IPR011611">
    <property type="entry name" value="PfkB_dom"/>
</dbReference>
<accession>A0A934IWE2</accession>
<evidence type="ECO:0000256" key="3">
    <source>
        <dbReference type="ARBA" id="ARBA00022777"/>
    </source>
</evidence>
<feature type="domain" description="Carbohydrate kinase PfkB" evidence="4">
    <location>
        <begin position="60"/>
        <end position="314"/>
    </location>
</feature>